<dbReference type="Pfam" id="PF16900">
    <property type="entry name" value="REPA_OB_2"/>
    <property type="match status" value="1"/>
</dbReference>
<dbReference type="GO" id="GO:0003677">
    <property type="term" value="F:DNA binding"/>
    <property type="evidence" value="ECO:0007669"/>
    <property type="project" value="UniProtKB-KW"/>
</dbReference>
<dbReference type="CDD" id="cd04475">
    <property type="entry name" value="RPA1_DBD_B"/>
    <property type="match status" value="1"/>
</dbReference>
<protein>
    <recommendedName>
        <fullName evidence="7">Replication protein A subunit</fullName>
    </recommendedName>
</protein>
<evidence type="ECO:0000313" key="6">
    <source>
        <dbReference type="Proteomes" id="UP000596660"/>
    </source>
</evidence>
<evidence type="ECO:0000313" key="5">
    <source>
        <dbReference type="EnsemblPlants" id="AUR62018076-RA:cds"/>
    </source>
</evidence>
<evidence type="ECO:0000259" key="4">
    <source>
        <dbReference type="Pfam" id="PF16900"/>
    </source>
</evidence>
<dbReference type="Pfam" id="PF08646">
    <property type="entry name" value="Rep_fac-A_C"/>
    <property type="match status" value="1"/>
</dbReference>
<evidence type="ECO:0000256" key="1">
    <source>
        <dbReference type="ARBA" id="ARBA00023125"/>
    </source>
</evidence>
<accession>A0A803LS82</accession>
<evidence type="ECO:0000259" key="2">
    <source>
        <dbReference type="Pfam" id="PF02721"/>
    </source>
</evidence>
<dbReference type="EnsemblPlants" id="AUR62018076-RA">
    <property type="protein sequence ID" value="AUR62018076-RA:cds"/>
    <property type="gene ID" value="AUR62018076"/>
</dbReference>
<dbReference type="Gramene" id="AUR62018076-RA">
    <property type="protein sequence ID" value="AUR62018076-RA:cds"/>
    <property type="gene ID" value="AUR62018076"/>
</dbReference>
<dbReference type="PANTHER" id="PTHR47165">
    <property type="entry name" value="OS03G0429900 PROTEIN"/>
    <property type="match status" value="1"/>
</dbReference>
<reference evidence="5" key="1">
    <citation type="journal article" date="2017" name="Nature">
        <title>The genome of Chenopodium quinoa.</title>
        <authorList>
            <person name="Jarvis D.E."/>
            <person name="Ho Y.S."/>
            <person name="Lightfoot D.J."/>
            <person name="Schmoeckel S.M."/>
            <person name="Li B."/>
            <person name="Borm T.J.A."/>
            <person name="Ohyanagi H."/>
            <person name="Mineta K."/>
            <person name="Michell C.T."/>
            <person name="Saber N."/>
            <person name="Kharbatia N.M."/>
            <person name="Rupper R.R."/>
            <person name="Sharp A.R."/>
            <person name="Dally N."/>
            <person name="Boughton B.A."/>
            <person name="Woo Y.H."/>
            <person name="Gao G."/>
            <person name="Schijlen E.G.W.M."/>
            <person name="Guo X."/>
            <person name="Momin A.A."/>
            <person name="Negrao S."/>
            <person name="Al-Babili S."/>
            <person name="Gehring C."/>
            <person name="Roessner U."/>
            <person name="Jung C."/>
            <person name="Murphy K."/>
            <person name="Arold S.T."/>
            <person name="Gojobori T."/>
            <person name="van der Linden C.G."/>
            <person name="van Loo E.N."/>
            <person name="Jellen E.N."/>
            <person name="Maughan P.J."/>
            <person name="Tester M."/>
        </authorList>
    </citation>
    <scope>NUCLEOTIDE SEQUENCE [LARGE SCALE GENOMIC DNA]</scope>
    <source>
        <strain evidence="5">cv. PI 614886</strain>
    </source>
</reference>
<reference evidence="5" key="2">
    <citation type="submission" date="2021-03" db="UniProtKB">
        <authorList>
            <consortium name="EnsemblPlants"/>
        </authorList>
    </citation>
    <scope>IDENTIFICATION</scope>
</reference>
<dbReference type="AlphaFoldDB" id="A0A803LS82"/>
<organism evidence="5 6">
    <name type="scientific">Chenopodium quinoa</name>
    <name type="common">Quinoa</name>
    <dbReference type="NCBI Taxonomy" id="63459"/>
    <lineage>
        <taxon>Eukaryota</taxon>
        <taxon>Viridiplantae</taxon>
        <taxon>Streptophyta</taxon>
        <taxon>Embryophyta</taxon>
        <taxon>Tracheophyta</taxon>
        <taxon>Spermatophyta</taxon>
        <taxon>Magnoliopsida</taxon>
        <taxon>eudicotyledons</taxon>
        <taxon>Gunneridae</taxon>
        <taxon>Pentapetalae</taxon>
        <taxon>Caryophyllales</taxon>
        <taxon>Chenopodiaceae</taxon>
        <taxon>Chenopodioideae</taxon>
        <taxon>Atripliceae</taxon>
        <taxon>Chenopodium</taxon>
    </lineage>
</organism>
<dbReference type="InterPro" id="IPR012340">
    <property type="entry name" value="NA-bd_OB-fold"/>
</dbReference>
<dbReference type="OMA" id="CHVREIV"/>
<evidence type="ECO:0000259" key="3">
    <source>
        <dbReference type="Pfam" id="PF08646"/>
    </source>
</evidence>
<proteinExistence type="predicted"/>
<evidence type="ECO:0008006" key="7">
    <source>
        <dbReference type="Google" id="ProtNLM"/>
    </source>
</evidence>
<name>A0A803LS82_CHEQI</name>
<dbReference type="PANTHER" id="PTHR47165:SF4">
    <property type="entry name" value="OS03G0429900 PROTEIN"/>
    <property type="match status" value="1"/>
</dbReference>
<sequence>MVQGYVYLDELNSSSKNYSVKVKVVEKSRPKTSSKKGVLFQNLLLSDEKGNKMKAALFGEQVDSFNEAIVYNGQYLISNAPIKLIEERWRNNSNELPFQMSFGGQTVVQRVNSEQILDGPMFQSIQSIPRMLMPGAKYDVLGIVLYVEDKVRIININQDRECHVREIVITDQTMDQPLVITTWNDLADDACDAISLYAKTFDVIGFTALKPSVHKGFSLSTGISTEVIYDPKGDKAEILSKWAKFHTQKLLEQQAKACNVLQEERHWLQVTISQPDLKDVVAYIGCSACGKRIDIPVGKEFSCNNCKKKDSISAYRVTYKFIATDQSGKMVFTTFTADTEKLFGISAEEIHLMKNSHISNSQFLVQVGPTAALSRNNILQWCLKGIKVESQNHVADKLHSDQNPFKQSNEEYTTGCGMFEETEYQTTDEIATVHSLLELLEQPPKKICTELHLSKANESVIAQTASSVHGSSLSHLSNQVGLSTAKPICVPSEQVAASSHSIETFTFATKEEPRINKSAEVISTTAPKKRSLTALLAQTEVFNAA</sequence>
<keyword evidence="6" id="KW-1185">Reference proteome</keyword>
<dbReference type="Proteomes" id="UP000596660">
    <property type="component" value="Unplaced"/>
</dbReference>
<feature type="domain" description="Replication protein A 70 kDa DNA-binding subunit B/D first OB fold" evidence="2">
    <location>
        <begin position="5"/>
        <end position="110"/>
    </location>
</feature>
<feature type="domain" description="Replication factor A C-terminal" evidence="3">
    <location>
        <begin position="278"/>
        <end position="359"/>
    </location>
</feature>
<dbReference type="InterPro" id="IPR013955">
    <property type="entry name" value="Rep_factor-A_C"/>
</dbReference>
<dbReference type="InterPro" id="IPR003871">
    <property type="entry name" value="RFA1B/D_OB_1st"/>
</dbReference>
<feature type="domain" description="Replication protein A OB" evidence="4">
    <location>
        <begin position="135"/>
        <end position="228"/>
    </location>
</feature>
<dbReference type="SUPFAM" id="SSF50249">
    <property type="entry name" value="Nucleic acid-binding proteins"/>
    <property type="match status" value="3"/>
</dbReference>
<keyword evidence="1" id="KW-0238">DNA-binding</keyword>
<dbReference type="Gene3D" id="2.40.50.140">
    <property type="entry name" value="Nucleic acid-binding proteins"/>
    <property type="match status" value="2"/>
</dbReference>
<dbReference type="Pfam" id="PF02721">
    <property type="entry name" value="DUF223"/>
    <property type="match status" value="1"/>
</dbReference>
<dbReference type="InterPro" id="IPR031657">
    <property type="entry name" value="REPA_OB_2"/>
</dbReference>